<keyword evidence="1" id="KW-0472">Membrane</keyword>
<name>A0A1M6XXU8_9FLAO</name>
<dbReference type="EMBL" id="FRBT01000001">
    <property type="protein sequence ID" value="SHL10807.1"/>
    <property type="molecule type" value="Genomic_DNA"/>
</dbReference>
<accession>A0A1M6XXU8</accession>
<organism evidence="2 3">
    <name type="scientific">Flavobacterium chilense</name>
    <dbReference type="NCBI Taxonomy" id="946677"/>
    <lineage>
        <taxon>Bacteria</taxon>
        <taxon>Pseudomonadati</taxon>
        <taxon>Bacteroidota</taxon>
        <taxon>Flavobacteriia</taxon>
        <taxon>Flavobacteriales</taxon>
        <taxon>Flavobacteriaceae</taxon>
        <taxon>Flavobacterium</taxon>
    </lineage>
</organism>
<evidence type="ECO:0000313" key="2">
    <source>
        <dbReference type="EMBL" id="SHL10807.1"/>
    </source>
</evidence>
<gene>
    <name evidence="2" type="ORF">SAMN05444484_101330</name>
</gene>
<dbReference type="RefSeq" id="WP_068843623.1">
    <property type="nucleotide sequence ID" value="NZ_FRBT01000001.1"/>
</dbReference>
<sequence>MFELYKKRELGDYISDTFGFFKSFGKHFFKIFFVINGAFLLITGALVYWFLRVNFQFLSQNNTADPNQVLSYFDNQYPIVIGCIVIFVLVALVLSLFNSAYPILYLKLIERNNTNDFTLEDIMTSFKQNLWKIIKFCIGMIFIVVPVLFIAIIIMFLLCFIIVGIPLILISIPAFFTWMNLSFYTYLTEDKGFFESINHAYVLLRQNFWNTIATTFIVMMMMQMIQASITMVFYFAGIFIFFVSAVSTSDFATKPFEGSPVLLAFISLIFVLIFALSYIFNNALMVNQGIIYYSLGADDKTSNREIELIGSDNE</sequence>
<dbReference type="STRING" id="946677.SAMN05444484_101330"/>
<evidence type="ECO:0000313" key="3">
    <source>
        <dbReference type="Proteomes" id="UP000184028"/>
    </source>
</evidence>
<keyword evidence="1" id="KW-1133">Transmembrane helix</keyword>
<protein>
    <recommendedName>
        <fullName evidence="4">Membrane domain of glycerophosphoryl diester phosphodiesterase</fullName>
    </recommendedName>
</protein>
<feature type="transmembrane region" description="Helical" evidence="1">
    <location>
        <begin position="133"/>
        <end position="163"/>
    </location>
</feature>
<feature type="transmembrane region" description="Helical" evidence="1">
    <location>
        <begin position="261"/>
        <end position="280"/>
    </location>
</feature>
<dbReference type="Proteomes" id="UP000184028">
    <property type="component" value="Unassembled WGS sequence"/>
</dbReference>
<proteinExistence type="predicted"/>
<keyword evidence="3" id="KW-1185">Reference proteome</keyword>
<feature type="transmembrane region" description="Helical" evidence="1">
    <location>
        <begin position="77"/>
        <end position="97"/>
    </location>
</feature>
<dbReference type="AlphaFoldDB" id="A0A1M6XXU8"/>
<evidence type="ECO:0008006" key="4">
    <source>
        <dbReference type="Google" id="ProtNLM"/>
    </source>
</evidence>
<reference evidence="3" key="1">
    <citation type="submission" date="2016-11" db="EMBL/GenBank/DDBJ databases">
        <authorList>
            <person name="Varghese N."/>
            <person name="Submissions S."/>
        </authorList>
    </citation>
    <scope>NUCLEOTIDE SEQUENCE [LARGE SCALE GENOMIC DNA]</scope>
    <source>
        <strain evidence="3">DSM 24724</strain>
    </source>
</reference>
<feature type="transmembrane region" description="Helical" evidence="1">
    <location>
        <begin position="231"/>
        <end position="249"/>
    </location>
</feature>
<keyword evidence="1" id="KW-0812">Transmembrane</keyword>
<feature type="transmembrane region" description="Helical" evidence="1">
    <location>
        <begin position="169"/>
        <end position="187"/>
    </location>
</feature>
<evidence type="ECO:0000256" key="1">
    <source>
        <dbReference type="SAM" id="Phobius"/>
    </source>
</evidence>
<feature type="transmembrane region" description="Helical" evidence="1">
    <location>
        <begin position="31"/>
        <end position="51"/>
    </location>
</feature>
<dbReference type="OrthoDB" id="1149172at2"/>